<dbReference type="KEGG" id="mzh:Mzhil_1057"/>
<dbReference type="PANTHER" id="PTHR43278:SF1">
    <property type="entry name" value="IRON-SULFUR FLAVOPROTEIN MJ1083"/>
    <property type="match status" value="1"/>
</dbReference>
<evidence type="ECO:0000313" key="7">
    <source>
        <dbReference type="EMBL" id="AEH60914.1"/>
    </source>
</evidence>
<keyword evidence="8" id="KW-1185">Reference proteome</keyword>
<gene>
    <name evidence="7" type="ordered locus">Mzhil_1057</name>
</gene>
<evidence type="ECO:0000259" key="6">
    <source>
        <dbReference type="Pfam" id="PF03358"/>
    </source>
</evidence>
<dbReference type="STRING" id="679901.Mzhil_1057"/>
<dbReference type="GeneID" id="10822684"/>
<keyword evidence="3" id="KW-0285">Flavoprotein</keyword>
<dbReference type="InterPro" id="IPR029039">
    <property type="entry name" value="Flavoprotein-like_sf"/>
</dbReference>
<evidence type="ECO:0000256" key="3">
    <source>
        <dbReference type="ARBA" id="ARBA00022630"/>
    </source>
</evidence>
<dbReference type="GO" id="GO:0016491">
    <property type="term" value="F:oxidoreductase activity"/>
    <property type="evidence" value="ECO:0007669"/>
    <property type="project" value="InterPro"/>
</dbReference>
<dbReference type="RefSeq" id="WP_013898352.1">
    <property type="nucleotide sequence ID" value="NC_015676.1"/>
</dbReference>
<keyword evidence="4" id="KW-0288">FMN</keyword>
<comment type="cofactor">
    <cofactor evidence="2">
        <name>[4Fe-4S] cluster</name>
        <dbReference type="ChEBI" id="CHEBI:49883"/>
    </cofactor>
</comment>
<comment type="similarity">
    <text evidence="5">Belongs to the SsuE family. Isf subfamily.</text>
</comment>
<dbReference type="AlphaFoldDB" id="F7XLY6"/>
<dbReference type="SUPFAM" id="SSF52218">
    <property type="entry name" value="Flavoproteins"/>
    <property type="match status" value="1"/>
</dbReference>
<dbReference type="EMBL" id="CP002101">
    <property type="protein sequence ID" value="AEH60914.1"/>
    <property type="molecule type" value="Genomic_DNA"/>
</dbReference>
<dbReference type="HOGENOM" id="CLU_050993_3_2_2"/>
<dbReference type="InterPro" id="IPR005025">
    <property type="entry name" value="FMN_Rdtase-like_dom"/>
</dbReference>
<sequence length="228" mass="24700">MSSKKIMGVSGSPLKNSNTDRALKTALEATGLDYEMISLRDYKVAPCLACLRCVDTNVCVIKDDGIELTEKAKNADALIIAGYTPYSSLDSRTKAFIERLYPLRHKYGFMRGKPGGAIVTHAIPDGSEMLPPAGDCGLNSIYYYMMEEGMEPAGGVKVQGNVPCVRCGYGDDCETSGLSMIFGPEATVESVGINDFEEQPQAVEAAKEMGRNIAKKLRYQERAGDIDS</sequence>
<accession>F7XLY6</accession>
<evidence type="ECO:0000256" key="1">
    <source>
        <dbReference type="ARBA" id="ARBA00001917"/>
    </source>
</evidence>
<evidence type="ECO:0000256" key="5">
    <source>
        <dbReference type="ARBA" id="ARBA00038292"/>
    </source>
</evidence>
<feature type="domain" description="NADPH-dependent FMN reductase-like" evidence="6">
    <location>
        <begin position="5"/>
        <end position="126"/>
    </location>
</feature>
<reference evidence="7 8" key="1">
    <citation type="submission" date="2010-07" db="EMBL/GenBank/DDBJ databases">
        <title>The complete genome of Methanosalsum zhilinae DSM 4017.</title>
        <authorList>
            <consortium name="US DOE Joint Genome Institute (JGI-PGF)"/>
            <person name="Lucas S."/>
            <person name="Copeland A."/>
            <person name="Lapidus A."/>
            <person name="Glavina del Rio T."/>
            <person name="Dalin E."/>
            <person name="Tice H."/>
            <person name="Bruce D."/>
            <person name="Goodwin L."/>
            <person name="Pitluck S."/>
            <person name="Kyrpides N."/>
            <person name="Mavromatis K."/>
            <person name="Ovchinnikova G."/>
            <person name="Daligault H."/>
            <person name="Detter J.C."/>
            <person name="Han C."/>
            <person name="Tapia R."/>
            <person name="Larimer F."/>
            <person name="Land M."/>
            <person name="Hauser L."/>
            <person name="Markowitz V."/>
            <person name="Cheng J.-F."/>
            <person name="Hugenholtz P."/>
            <person name="Woyke T."/>
            <person name="Wu D."/>
            <person name="Spring S."/>
            <person name="Schueler E."/>
            <person name="Brambilla E."/>
            <person name="Klenk H.-P."/>
            <person name="Eisen J.A."/>
        </authorList>
    </citation>
    <scope>NUCLEOTIDE SEQUENCE [LARGE SCALE GENOMIC DNA]</scope>
    <source>
        <strain evidence="8">DSM 4017 / NBRC 107636 / OCM 62 / WeN5</strain>
    </source>
</reference>
<dbReference type="Proteomes" id="UP000006622">
    <property type="component" value="Chromosome"/>
</dbReference>
<protein>
    <submittedName>
        <fullName evidence="7">NADPH-dependent FMN reductase</fullName>
    </submittedName>
</protein>
<dbReference type="PANTHER" id="PTHR43278">
    <property type="entry name" value="NAD(P)H-DEPENDENT FMN-CONTAINING OXIDOREDUCTASE YWQN-RELATED"/>
    <property type="match status" value="1"/>
</dbReference>
<dbReference type="Gene3D" id="3.40.50.360">
    <property type="match status" value="1"/>
</dbReference>
<name>F7XLY6_METZD</name>
<evidence type="ECO:0000256" key="2">
    <source>
        <dbReference type="ARBA" id="ARBA00001966"/>
    </source>
</evidence>
<organism evidence="7 8">
    <name type="scientific">Methanosalsum zhilinae (strain DSM 4017 / NBRC 107636 / OCM 62 / WeN5)</name>
    <name type="common">Methanohalophilus zhilinae</name>
    <dbReference type="NCBI Taxonomy" id="679901"/>
    <lineage>
        <taxon>Archaea</taxon>
        <taxon>Methanobacteriati</taxon>
        <taxon>Methanobacteriota</taxon>
        <taxon>Stenosarchaea group</taxon>
        <taxon>Methanomicrobia</taxon>
        <taxon>Methanosarcinales</taxon>
        <taxon>Methanosarcinaceae</taxon>
        <taxon>Methanosalsum</taxon>
    </lineage>
</organism>
<evidence type="ECO:0000256" key="4">
    <source>
        <dbReference type="ARBA" id="ARBA00022643"/>
    </source>
</evidence>
<evidence type="ECO:0000313" key="8">
    <source>
        <dbReference type="Proteomes" id="UP000006622"/>
    </source>
</evidence>
<comment type="cofactor">
    <cofactor evidence="1">
        <name>FMN</name>
        <dbReference type="ChEBI" id="CHEBI:58210"/>
    </cofactor>
</comment>
<proteinExistence type="inferred from homology"/>
<dbReference type="InterPro" id="IPR051796">
    <property type="entry name" value="ISF_SsuE-like"/>
</dbReference>
<dbReference type="Pfam" id="PF03358">
    <property type="entry name" value="FMN_red"/>
    <property type="match status" value="1"/>
</dbReference>